<proteinExistence type="predicted"/>
<dbReference type="EMBL" id="JBHFFA010000002">
    <property type="protein sequence ID" value="KAL2644645.1"/>
    <property type="molecule type" value="Genomic_DNA"/>
</dbReference>
<feature type="region of interest" description="Disordered" evidence="1">
    <location>
        <begin position="1"/>
        <end position="47"/>
    </location>
</feature>
<sequence length="147" mass="16858">MAIERKRAEPRKPAGTIGTSVDGAQVEDTCGSKHFNPRRKRRLSPQSTVGCPFHFNFRRADLKKPQFASSVSTRSESAQNVPVSDSSAIRLSVTPETPTHELVPVQFRAFRPRERGVGIAPERFRRRRELERERRLCDPRRLPNKLR</sequence>
<evidence type="ECO:0000313" key="3">
    <source>
        <dbReference type="Proteomes" id="UP001605036"/>
    </source>
</evidence>
<reference evidence="2 3" key="1">
    <citation type="submission" date="2024-09" db="EMBL/GenBank/DDBJ databases">
        <title>Chromosome-scale assembly of Riccia fluitans.</title>
        <authorList>
            <person name="Paukszto L."/>
            <person name="Sawicki J."/>
            <person name="Karawczyk K."/>
            <person name="Piernik-Szablinska J."/>
            <person name="Szczecinska M."/>
            <person name="Mazdziarz M."/>
        </authorList>
    </citation>
    <scope>NUCLEOTIDE SEQUENCE [LARGE SCALE GENOMIC DNA]</scope>
    <source>
        <strain evidence="2">Rf_01</strain>
        <tissue evidence="2">Aerial parts of the thallus</tissue>
    </source>
</reference>
<comment type="caution">
    <text evidence="2">The sequence shown here is derived from an EMBL/GenBank/DDBJ whole genome shotgun (WGS) entry which is preliminary data.</text>
</comment>
<organism evidence="2 3">
    <name type="scientific">Riccia fluitans</name>
    <dbReference type="NCBI Taxonomy" id="41844"/>
    <lineage>
        <taxon>Eukaryota</taxon>
        <taxon>Viridiplantae</taxon>
        <taxon>Streptophyta</taxon>
        <taxon>Embryophyta</taxon>
        <taxon>Marchantiophyta</taxon>
        <taxon>Marchantiopsida</taxon>
        <taxon>Marchantiidae</taxon>
        <taxon>Marchantiales</taxon>
        <taxon>Ricciaceae</taxon>
        <taxon>Riccia</taxon>
    </lineage>
</organism>
<feature type="compositionally biased region" description="Basic and acidic residues" evidence="1">
    <location>
        <begin position="1"/>
        <end position="12"/>
    </location>
</feature>
<evidence type="ECO:0000256" key="1">
    <source>
        <dbReference type="SAM" id="MobiDB-lite"/>
    </source>
</evidence>
<gene>
    <name evidence="2" type="ORF">R1flu_012232</name>
</gene>
<dbReference type="Proteomes" id="UP001605036">
    <property type="component" value="Unassembled WGS sequence"/>
</dbReference>
<evidence type="ECO:0000313" key="2">
    <source>
        <dbReference type="EMBL" id="KAL2644645.1"/>
    </source>
</evidence>
<keyword evidence="3" id="KW-1185">Reference proteome</keyword>
<protein>
    <submittedName>
        <fullName evidence="2">Uncharacterized protein</fullName>
    </submittedName>
</protein>
<name>A0ABD1ZB02_9MARC</name>
<dbReference type="AlphaFoldDB" id="A0ABD1ZB02"/>
<accession>A0ABD1ZB02</accession>